<evidence type="ECO:0000256" key="1">
    <source>
        <dbReference type="SAM" id="Coils"/>
    </source>
</evidence>
<reference evidence="3" key="1">
    <citation type="journal article" date="2020" name="Nature">
        <title>Giant virus diversity and host interactions through global metagenomics.</title>
        <authorList>
            <person name="Schulz F."/>
            <person name="Roux S."/>
            <person name="Paez-Espino D."/>
            <person name="Jungbluth S."/>
            <person name="Walsh D.A."/>
            <person name="Denef V.J."/>
            <person name="McMahon K.D."/>
            <person name="Konstantinidis K.T."/>
            <person name="Eloe-Fadrosh E.A."/>
            <person name="Kyrpides N.C."/>
            <person name="Woyke T."/>
        </authorList>
    </citation>
    <scope>NUCLEOTIDE SEQUENCE</scope>
    <source>
        <strain evidence="3">GVMAG-S-1102244-55</strain>
    </source>
</reference>
<evidence type="ECO:0000313" key="3">
    <source>
        <dbReference type="EMBL" id="QHU15100.1"/>
    </source>
</evidence>
<feature type="region of interest" description="Disordered" evidence="2">
    <location>
        <begin position="386"/>
        <end position="408"/>
    </location>
</feature>
<protein>
    <submittedName>
        <fullName evidence="3">Uncharacterized protein</fullName>
    </submittedName>
</protein>
<dbReference type="EMBL" id="MN740849">
    <property type="protein sequence ID" value="QHU15100.1"/>
    <property type="molecule type" value="Genomic_DNA"/>
</dbReference>
<accession>A0A6C0KEI1</accession>
<sequence>MENIIQLNNMVNFDFSNISLKSPKPIQGGSFLSSIKHNNNALIIQTPKIKTKKGITQTSKHVYTDLVFENDQSEFVDWIENLEERVRDIILSKSETWFHEPVTLDEIEYNWNNSVRTYKQTKQLLRTFIHKNKGVSSSILKIYDVDYNTKHINDITKDTSIICILEIIGLKFSSTSFQMDFCLRQAMLLEDKPIFNEPLIKFSSEKVSTEKNGEKNVTFLEKPEEITLEKPKEVVENLEINSQVEQEVSETSDVSSNKANNLEKIDLSNNEIVKEDLIPQKNELEITNEIQEFNNEINEVNLDSLEKDIEPQEEQQDIEPQNNELEEVDLTFDEKDAITLKKPNEIYLDIYRQAREKAKKAKQEAIKAYLEAKRIKELYMLEIIDSSEDEVDSESSEESGDDELFSEN</sequence>
<feature type="coiled-coil region" evidence="1">
    <location>
        <begin position="344"/>
        <end position="371"/>
    </location>
</feature>
<organism evidence="3">
    <name type="scientific">viral metagenome</name>
    <dbReference type="NCBI Taxonomy" id="1070528"/>
    <lineage>
        <taxon>unclassified sequences</taxon>
        <taxon>metagenomes</taxon>
        <taxon>organismal metagenomes</taxon>
    </lineage>
</organism>
<dbReference type="AlphaFoldDB" id="A0A6C0KEI1"/>
<name>A0A6C0KEI1_9ZZZZ</name>
<evidence type="ECO:0000256" key="2">
    <source>
        <dbReference type="SAM" id="MobiDB-lite"/>
    </source>
</evidence>
<proteinExistence type="predicted"/>
<keyword evidence="1" id="KW-0175">Coiled coil</keyword>